<dbReference type="Proteomes" id="UP000011074">
    <property type="component" value="Chromosome"/>
</dbReference>
<evidence type="ECO:0000256" key="2">
    <source>
        <dbReference type="SAM" id="MobiDB-lite"/>
    </source>
</evidence>
<dbReference type="InterPro" id="IPR008979">
    <property type="entry name" value="Galactose-bd-like_sf"/>
</dbReference>
<organism evidence="4 5">
    <name type="scientific">Streptomyces rimosus subsp. rimosus (strain ATCC 10970 / DSM 40260 / JCM 4667 / NRRL 2234)</name>
    <dbReference type="NCBI Taxonomy" id="1265868"/>
    <lineage>
        <taxon>Bacteria</taxon>
        <taxon>Bacillati</taxon>
        <taxon>Actinomycetota</taxon>
        <taxon>Actinomycetes</taxon>
        <taxon>Kitasatosporales</taxon>
        <taxon>Streptomycetaceae</taxon>
        <taxon>Streptomyces</taxon>
    </lineage>
</organism>
<dbReference type="SUPFAM" id="SSF53474">
    <property type="entry name" value="alpha/beta-Hydrolases"/>
    <property type="match status" value="1"/>
</dbReference>
<dbReference type="Gene3D" id="3.40.50.1820">
    <property type="entry name" value="alpha/beta hydrolase"/>
    <property type="match status" value="1"/>
</dbReference>
<dbReference type="Gene3D" id="2.60.120.260">
    <property type="entry name" value="Galactose-binding domain-like"/>
    <property type="match status" value="1"/>
</dbReference>
<name>A0A8A1UJM7_STRR1</name>
<dbReference type="Pfam" id="PF08530">
    <property type="entry name" value="PepX_C"/>
    <property type="match status" value="1"/>
</dbReference>
<dbReference type="GO" id="GO:0008239">
    <property type="term" value="F:dipeptidyl-peptidase activity"/>
    <property type="evidence" value="ECO:0007669"/>
    <property type="project" value="InterPro"/>
</dbReference>
<dbReference type="NCBIfam" id="TIGR00976">
    <property type="entry name" value="CocE_NonD"/>
    <property type="match status" value="1"/>
</dbReference>
<proteinExistence type="predicted"/>
<feature type="domain" description="Xaa-Pro dipeptidyl-peptidase C-terminal" evidence="3">
    <location>
        <begin position="378"/>
        <end position="604"/>
    </location>
</feature>
<evidence type="ECO:0000313" key="4">
    <source>
        <dbReference type="EMBL" id="QST79781.1"/>
    </source>
</evidence>
<sequence>MCLYGSRQPLFAVRSIQPSAIVVRRTGNNPAARHPGRETAGPGNEPVRTRNRGTVTTATHHTSAHSAAKKPPLLARAVRRTWRGLPPRQYDVLCERGLVVPAADGSPLLTDHYFPRADGDFPTLLVRSPYGRGIPWAPMFGLLFAEQGFHVVLQSARGTGGSGGEYALWQHEAADGQAAVAWLREQPWFTRVLGTIGPSALGYAQWALAADPPPELRAMVVQVGLHDIHGFFYPSGPFALENSLVSAVGRLHYGRGALAMVRAALRLQRQLPRIARTLPLGEAYVPGLGGRVPFLDEALSRPDPDDAHWRGADAGVAAVRSTVPTSLITGWYDVCLDQTMQQYDRLRRAGCDAALLVGPWTHNTAMQQGWPEVFAESLAWLRAHLCDDPSGLREARARVHVGGRQEWRDLPDWPPAATDRRWYLTGDGLLSDRAPEAAPPLSFRYDPADPTPSVGGPLLSRTAGPRDNAALEARGDVLTFTTPPLTEPADVLGTVGVDLRVGTDTGHADVFVRLCDVDERGRSVNVCDGIRRLDPATAAAGPAEVTVEMSPTAHSFAAGHRIRLQVSGGAHPRFARNTGTGEPPATATRLVPTEITVHHPSALVLPQTNP</sequence>
<evidence type="ECO:0000313" key="5">
    <source>
        <dbReference type="Proteomes" id="UP000011074"/>
    </source>
</evidence>
<keyword evidence="1 4" id="KW-0378">Hydrolase</keyword>
<dbReference type="InterPro" id="IPR029058">
    <property type="entry name" value="AB_hydrolase_fold"/>
</dbReference>
<reference evidence="4" key="2">
    <citation type="submission" date="2020-01" db="EMBL/GenBank/DDBJ databases">
        <authorList>
            <person name="Algora L."/>
            <person name="Schniete J.K."/>
            <person name="MacFadyen A."/>
            <person name="Hoskisson P.A."/>
            <person name="Hunter I.S."/>
            <person name="Herron P.R."/>
        </authorList>
    </citation>
    <scope>NUCLEOTIDE SEQUENCE</scope>
    <source>
        <strain evidence="4">ATCC 10970</strain>
    </source>
</reference>
<dbReference type="Gene3D" id="1.10.3020.10">
    <property type="entry name" value="alpha-amino acid ester hydrolase ( Helical cap domain)"/>
    <property type="match status" value="1"/>
</dbReference>
<reference evidence="4" key="3">
    <citation type="journal article" date="2021" name="bioRxiv">
        <title>Bilateral symmetry of linear streptomycete chromosomes.</title>
        <authorList>
            <person name="Algora-Gallardo L."/>
            <person name="Schniete J.K."/>
            <person name="Mark D.R."/>
            <person name="Hunter I.S."/>
            <person name="Herron P.R."/>
        </authorList>
    </citation>
    <scope>NUCLEOTIDE SEQUENCE</scope>
    <source>
        <strain evidence="4">ATCC 10970</strain>
    </source>
</reference>
<protein>
    <submittedName>
        <fullName evidence="4">CocE/NonD family hydrolase</fullName>
    </submittedName>
</protein>
<reference evidence="4" key="1">
    <citation type="submission" date="2012-12" db="EMBL/GenBank/DDBJ databases">
        <authorList>
            <person name="Pethick F.E."/>
            <person name="MacFadyen A.C."/>
            <person name="Tang Z."/>
            <person name="Sangal V."/>
            <person name="Tze-Tze L."/>
            <person name="Chu J."/>
            <person name="Guo M."/>
            <person name="Kirby R."/>
            <person name="Hoskisson P.A."/>
            <person name="Herron P.R."/>
            <person name="Hunter I.S."/>
        </authorList>
    </citation>
    <scope>NUCLEOTIDE SEQUENCE</scope>
    <source>
        <strain evidence="4">ATCC 10970</strain>
    </source>
</reference>
<evidence type="ECO:0000259" key="3">
    <source>
        <dbReference type="SMART" id="SM00939"/>
    </source>
</evidence>
<accession>A0A8A1UJM7</accession>
<dbReference type="EMBL" id="CP048261">
    <property type="protein sequence ID" value="QST79781.1"/>
    <property type="molecule type" value="Genomic_DNA"/>
</dbReference>
<dbReference type="AlphaFoldDB" id="A0A8A1UJM7"/>
<dbReference type="InterPro" id="IPR013736">
    <property type="entry name" value="Xaa-Pro_dipept_C"/>
</dbReference>
<dbReference type="SMART" id="SM00939">
    <property type="entry name" value="PepX_C"/>
    <property type="match status" value="1"/>
</dbReference>
<feature type="region of interest" description="Disordered" evidence="2">
    <location>
        <begin position="27"/>
        <end position="50"/>
    </location>
</feature>
<dbReference type="SUPFAM" id="SSF49785">
    <property type="entry name" value="Galactose-binding domain-like"/>
    <property type="match status" value="1"/>
</dbReference>
<dbReference type="InterPro" id="IPR005674">
    <property type="entry name" value="CocE/Ser_esterase"/>
</dbReference>
<dbReference type="InterPro" id="IPR000383">
    <property type="entry name" value="Xaa-Pro-like_dom"/>
</dbReference>
<dbReference type="Pfam" id="PF02129">
    <property type="entry name" value="Peptidase_S15"/>
    <property type="match status" value="1"/>
</dbReference>
<evidence type="ECO:0000256" key="1">
    <source>
        <dbReference type="ARBA" id="ARBA00022801"/>
    </source>
</evidence>
<gene>
    <name evidence="4" type="ORF">SRIM_005970</name>
</gene>